<evidence type="ECO:0000256" key="1">
    <source>
        <dbReference type="ARBA" id="ARBA00023015"/>
    </source>
</evidence>
<dbReference type="GO" id="GO:0006352">
    <property type="term" value="P:DNA-templated transcription initiation"/>
    <property type="evidence" value="ECO:0007669"/>
    <property type="project" value="InterPro"/>
</dbReference>
<reference evidence="6 7" key="1">
    <citation type="journal article" date="2010" name="J. Bacteriol.">
        <title>Genome sequence of Lentisphaera araneosa HTCC2155T, the type species of the order Lentisphaerales in the phylum Lentisphaerae.</title>
        <authorList>
            <person name="Thrash J.C."/>
            <person name="Cho J.C."/>
            <person name="Vergin K.L."/>
            <person name="Morris R.M."/>
            <person name="Giovannoni S.J."/>
        </authorList>
    </citation>
    <scope>NUCLEOTIDE SEQUENCE [LARGE SCALE GENOMIC DNA]</scope>
    <source>
        <strain evidence="6 7">HTCC2155</strain>
    </source>
</reference>
<keyword evidence="4" id="KW-0804">Transcription</keyword>
<protein>
    <submittedName>
        <fullName evidence="6">Probable ECF sigma factor</fullName>
    </submittedName>
</protein>
<evidence type="ECO:0000256" key="2">
    <source>
        <dbReference type="ARBA" id="ARBA00023082"/>
    </source>
</evidence>
<dbReference type="SUPFAM" id="SSF88946">
    <property type="entry name" value="Sigma2 domain of RNA polymerase sigma factors"/>
    <property type="match status" value="1"/>
</dbReference>
<dbReference type="OrthoDB" id="9790423at2"/>
<proteinExistence type="predicted"/>
<gene>
    <name evidence="6" type="ORF">LNTAR_22050</name>
</gene>
<feature type="domain" description="RNA polymerase sigma-70 region 2" evidence="5">
    <location>
        <begin position="28"/>
        <end position="96"/>
    </location>
</feature>
<evidence type="ECO:0000256" key="4">
    <source>
        <dbReference type="ARBA" id="ARBA00023163"/>
    </source>
</evidence>
<dbReference type="Gene3D" id="1.10.1740.10">
    <property type="match status" value="1"/>
</dbReference>
<dbReference type="GO" id="GO:0003677">
    <property type="term" value="F:DNA binding"/>
    <property type="evidence" value="ECO:0007669"/>
    <property type="project" value="UniProtKB-KW"/>
</dbReference>
<evidence type="ECO:0000256" key="3">
    <source>
        <dbReference type="ARBA" id="ARBA00023125"/>
    </source>
</evidence>
<dbReference type="Pfam" id="PF04542">
    <property type="entry name" value="Sigma70_r2"/>
    <property type="match status" value="1"/>
</dbReference>
<dbReference type="Proteomes" id="UP000004947">
    <property type="component" value="Unassembled WGS sequence"/>
</dbReference>
<dbReference type="STRING" id="313628.LNTAR_22050"/>
<evidence type="ECO:0000259" key="5">
    <source>
        <dbReference type="Pfam" id="PF04542"/>
    </source>
</evidence>
<dbReference type="EMBL" id="ABCK01000031">
    <property type="protein sequence ID" value="EDM25374.1"/>
    <property type="molecule type" value="Genomic_DNA"/>
</dbReference>
<keyword evidence="7" id="KW-1185">Reference proteome</keyword>
<evidence type="ECO:0000313" key="7">
    <source>
        <dbReference type="Proteomes" id="UP000004947"/>
    </source>
</evidence>
<dbReference type="NCBIfam" id="TIGR02937">
    <property type="entry name" value="sigma70-ECF"/>
    <property type="match status" value="1"/>
</dbReference>
<evidence type="ECO:0000313" key="6">
    <source>
        <dbReference type="EMBL" id="EDM25374.1"/>
    </source>
</evidence>
<dbReference type="InterPro" id="IPR013325">
    <property type="entry name" value="RNA_pol_sigma_r2"/>
</dbReference>
<name>A6DSM1_9BACT</name>
<comment type="caution">
    <text evidence="6">The sequence shown here is derived from an EMBL/GenBank/DDBJ whole genome shotgun (WGS) entry which is preliminary data.</text>
</comment>
<keyword evidence="3" id="KW-0238">DNA-binding</keyword>
<keyword evidence="2" id="KW-0731">Sigma factor</keyword>
<sequence>MSEQYNTRETLLQKLQKAEDEHSWDDFVKYYEGYIYVVIRSFGVDMTTSKDLLQDVLVKVWKALPKFEYQNEKCRFRTWLCVLIRNTTYNYFKSKANRQNLQNVSGDNLLETLHMISEPEIDKIAELEWKSYVSNMAWSNVKDSFSDIARLSFEDSINELDNVAIAKKHDIPESSVRVHKSRVRKVMIKEIARLNLELGG</sequence>
<dbReference type="InterPro" id="IPR039425">
    <property type="entry name" value="RNA_pol_sigma-70-like"/>
</dbReference>
<accession>A6DSM1</accession>
<dbReference type="RefSeq" id="WP_007280830.1">
    <property type="nucleotide sequence ID" value="NZ_ABCK01000031.1"/>
</dbReference>
<keyword evidence="1" id="KW-0805">Transcription regulation</keyword>
<dbReference type="PANTHER" id="PTHR43133:SF8">
    <property type="entry name" value="RNA POLYMERASE SIGMA FACTOR HI_1459-RELATED"/>
    <property type="match status" value="1"/>
</dbReference>
<dbReference type="PANTHER" id="PTHR43133">
    <property type="entry name" value="RNA POLYMERASE ECF-TYPE SIGMA FACTO"/>
    <property type="match status" value="1"/>
</dbReference>
<dbReference type="eggNOG" id="COG1595">
    <property type="taxonomic scope" value="Bacteria"/>
</dbReference>
<dbReference type="GO" id="GO:0016987">
    <property type="term" value="F:sigma factor activity"/>
    <property type="evidence" value="ECO:0007669"/>
    <property type="project" value="UniProtKB-KW"/>
</dbReference>
<dbReference type="InterPro" id="IPR007627">
    <property type="entry name" value="RNA_pol_sigma70_r2"/>
</dbReference>
<organism evidence="6 7">
    <name type="scientific">Lentisphaera araneosa HTCC2155</name>
    <dbReference type="NCBI Taxonomy" id="313628"/>
    <lineage>
        <taxon>Bacteria</taxon>
        <taxon>Pseudomonadati</taxon>
        <taxon>Lentisphaerota</taxon>
        <taxon>Lentisphaeria</taxon>
        <taxon>Lentisphaerales</taxon>
        <taxon>Lentisphaeraceae</taxon>
        <taxon>Lentisphaera</taxon>
    </lineage>
</organism>
<dbReference type="InterPro" id="IPR014284">
    <property type="entry name" value="RNA_pol_sigma-70_dom"/>
</dbReference>
<dbReference type="AlphaFoldDB" id="A6DSM1"/>